<protein>
    <submittedName>
        <fullName evidence="2">Hint domain-containing protein</fullName>
    </submittedName>
</protein>
<evidence type="ECO:0000313" key="2">
    <source>
        <dbReference type="EMBL" id="TMV11771.1"/>
    </source>
</evidence>
<sequence length="333" mass="34887">MTFDIFGKDTEFAVSTGANVYSAPGTSGFDDPPSASTGLVITTYDGNPDPRRFDPGDTYDLSWSGPSGGGTIIGAVVTRSDPGSGGAGIVVFEGLLNGATAQVVWTPDMDLNAWYYANFNGGTPPVFHHSDQDPAYTHSYICFASETRLSSPHGPIRAIDVTPGDVLDTLDHGPQAVRWVGQATRPGIGAAAPVRIGAGSLGNAKGLRLSGDHRLLIRSHRAELMFGAAEVLVPAKALVNGRDIVPEPCGAITYVHLLFDRHELLLAGGIACESLFLGELVEEKLGGDGPDALLRDSVGCSRGMAPARPMLTVQETRVLLAGPSVRAVPEWLG</sequence>
<evidence type="ECO:0000259" key="1">
    <source>
        <dbReference type="Pfam" id="PF13403"/>
    </source>
</evidence>
<reference evidence="2 3" key="1">
    <citation type="submission" date="2019-05" db="EMBL/GenBank/DDBJ databases">
        <title>Marivita sp. nov. isolated from sea sediment.</title>
        <authorList>
            <person name="Kim W."/>
        </authorList>
    </citation>
    <scope>NUCLEOTIDE SEQUENCE [LARGE SCALE GENOMIC DNA]</scope>
    <source>
        <strain evidence="2 3">CAU 1492</strain>
    </source>
</reference>
<dbReference type="Proteomes" id="UP001191082">
    <property type="component" value="Unassembled WGS sequence"/>
</dbReference>
<dbReference type="RefSeq" id="WP_138864833.1">
    <property type="nucleotide sequence ID" value="NZ_VCPC01000003.1"/>
</dbReference>
<name>A0ABY2X8K4_9RHOB</name>
<feature type="domain" description="Hedgehog/Intein (Hint)" evidence="1">
    <location>
        <begin position="141"/>
        <end position="278"/>
    </location>
</feature>
<dbReference type="EMBL" id="VCPC01000003">
    <property type="protein sequence ID" value="TMV11771.1"/>
    <property type="molecule type" value="Genomic_DNA"/>
</dbReference>
<comment type="caution">
    <text evidence="2">The sequence shown here is derived from an EMBL/GenBank/DDBJ whole genome shotgun (WGS) entry which is preliminary data.</text>
</comment>
<proteinExistence type="predicted"/>
<gene>
    <name evidence="2" type="ORF">FGK64_16035</name>
</gene>
<accession>A0ABY2X8K4</accession>
<dbReference type="InterPro" id="IPR028992">
    <property type="entry name" value="Hedgehog/Intein_dom"/>
</dbReference>
<dbReference type="InterPro" id="IPR036844">
    <property type="entry name" value="Hint_dom_sf"/>
</dbReference>
<organism evidence="2 3">
    <name type="scientific">Arenibacterium halophilum</name>
    <dbReference type="NCBI Taxonomy" id="2583821"/>
    <lineage>
        <taxon>Bacteria</taxon>
        <taxon>Pseudomonadati</taxon>
        <taxon>Pseudomonadota</taxon>
        <taxon>Alphaproteobacteria</taxon>
        <taxon>Rhodobacterales</taxon>
        <taxon>Paracoccaceae</taxon>
        <taxon>Arenibacterium</taxon>
    </lineage>
</organism>
<dbReference type="SUPFAM" id="SSF51294">
    <property type="entry name" value="Hedgehog/intein (Hint) domain"/>
    <property type="match status" value="1"/>
</dbReference>
<dbReference type="Pfam" id="PF13403">
    <property type="entry name" value="Hint_2"/>
    <property type="match status" value="1"/>
</dbReference>
<evidence type="ECO:0000313" key="3">
    <source>
        <dbReference type="Proteomes" id="UP001191082"/>
    </source>
</evidence>
<keyword evidence="3" id="KW-1185">Reference proteome</keyword>